<feature type="compositionally biased region" description="Polar residues" evidence="3">
    <location>
        <begin position="1682"/>
        <end position="1697"/>
    </location>
</feature>
<dbReference type="CDD" id="cd00051">
    <property type="entry name" value="EFh"/>
    <property type="match status" value="1"/>
</dbReference>
<feature type="compositionally biased region" description="Basic and acidic residues" evidence="3">
    <location>
        <begin position="1282"/>
        <end position="1293"/>
    </location>
</feature>
<feature type="domain" description="EF-hand" evidence="4">
    <location>
        <begin position="2597"/>
        <end position="2632"/>
    </location>
</feature>
<feature type="compositionally biased region" description="Polar residues" evidence="3">
    <location>
        <begin position="619"/>
        <end position="645"/>
    </location>
</feature>
<feature type="compositionally biased region" description="Polar residues" evidence="3">
    <location>
        <begin position="1922"/>
        <end position="1937"/>
    </location>
</feature>
<evidence type="ECO:0000313" key="5">
    <source>
        <dbReference type="EMBL" id="CAF3518847.1"/>
    </source>
</evidence>
<feature type="compositionally biased region" description="Polar residues" evidence="3">
    <location>
        <begin position="710"/>
        <end position="732"/>
    </location>
</feature>
<feature type="coiled-coil region" evidence="2">
    <location>
        <begin position="248"/>
        <end position="363"/>
    </location>
</feature>
<feature type="compositionally biased region" description="Basic and acidic residues" evidence="3">
    <location>
        <begin position="1826"/>
        <end position="1837"/>
    </location>
</feature>
<feature type="compositionally biased region" description="Polar residues" evidence="3">
    <location>
        <begin position="1746"/>
        <end position="1763"/>
    </location>
</feature>
<feature type="compositionally biased region" description="Polar residues" evidence="3">
    <location>
        <begin position="1361"/>
        <end position="1376"/>
    </location>
</feature>
<dbReference type="InterPro" id="IPR011992">
    <property type="entry name" value="EF-hand-dom_pair"/>
</dbReference>
<feature type="compositionally biased region" description="Low complexity" evidence="3">
    <location>
        <begin position="819"/>
        <end position="828"/>
    </location>
</feature>
<dbReference type="InterPro" id="IPR018247">
    <property type="entry name" value="EF_Hand_1_Ca_BS"/>
</dbReference>
<feature type="compositionally biased region" description="Basic and acidic residues" evidence="3">
    <location>
        <begin position="912"/>
        <end position="923"/>
    </location>
</feature>
<gene>
    <name evidence="5" type="ORF">OXD698_LOCUS2305</name>
</gene>
<feature type="compositionally biased region" description="Polar residues" evidence="3">
    <location>
        <begin position="1600"/>
        <end position="1617"/>
    </location>
</feature>
<feature type="compositionally biased region" description="Polar residues" evidence="3">
    <location>
        <begin position="2105"/>
        <end position="2120"/>
    </location>
</feature>
<feature type="compositionally biased region" description="Low complexity" evidence="3">
    <location>
        <begin position="885"/>
        <end position="895"/>
    </location>
</feature>
<feature type="compositionally biased region" description="Polar residues" evidence="3">
    <location>
        <begin position="857"/>
        <end position="872"/>
    </location>
</feature>
<evidence type="ECO:0000256" key="2">
    <source>
        <dbReference type="SAM" id="Coils"/>
    </source>
</evidence>
<feature type="compositionally biased region" description="Low complexity" evidence="3">
    <location>
        <begin position="1139"/>
        <end position="1151"/>
    </location>
</feature>
<feature type="compositionally biased region" description="Low complexity" evidence="3">
    <location>
        <begin position="1838"/>
        <end position="1851"/>
    </location>
</feature>
<feature type="compositionally biased region" description="Acidic residues" evidence="3">
    <location>
        <begin position="2302"/>
        <end position="2312"/>
    </location>
</feature>
<protein>
    <recommendedName>
        <fullName evidence="4">EF-hand domain-containing protein</fullName>
    </recommendedName>
</protein>
<feature type="compositionally biased region" description="Polar residues" evidence="3">
    <location>
        <begin position="2077"/>
        <end position="2088"/>
    </location>
</feature>
<organism evidence="5 6">
    <name type="scientific">Adineta steineri</name>
    <dbReference type="NCBI Taxonomy" id="433720"/>
    <lineage>
        <taxon>Eukaryota</taxon>
        <taxon>Metazoa</taxon>
        <taxon>Spiralia</taxon>
        <taxon>Gnathifera</taxon>
        <taxon>Rotifera</taxon>
        <taxon>Eurotatoria</taxon>
        <taxon>Bdelloidea</taxon>
        <taxon>Adinetida</taxon>
        <taxon>Adinetidae</taxon>
        <taxon>Adineta</taxon>
    </lineage>
</organism>
<name>A0A818I4L9_9BILA</name>
<dbReference type="InterPro" id="IPR002048">
    <property type="entry name" value="EF_hand_dom"/>
</dbReference>
<feature type="compositionally biased region" description="Low complexity" evidence="3">
    <location>
        <begin position="1541"/>
        <end position="1553"/>
    </location>
</feature>
<feature type="compositionally biased region" description="Polar residues" evidence="3">
    <location>
        <begin position="2206"/>
        <end position="2249"/>
    </location>
</feature>
<dbReference type="SMART" id="SM00054">
    <property type="entry name" value="EFh"/>
    <property type="match status" value="3"/>
</dbReference>
<feature type="compositionally biased region" description="Low complexity" evidence="3">
    <location>
        <begin position="984"/>
        <end position="996"/>
    </location>
</feature>
<feature type="compositionally biased region" description="Low complexity" evidence="3">
    <location>
        <begin position="1861"/>
        <end position="1875"/>
    </location>
</feature>
<dbReference type="EMBL" id="CAJOAZ010000074">
    <property type="protein sequence ID" value="CAF3518847.1"/>
    <property type="molecule type" value="Genomic_DNA"/>
</dbReference>
<reference evidence="5" key="1">
    <citation type="submission" date="2021-02" db="EMBL/GenBank/DDBJ databases">
        <authorList>
            <person name="Nowell W R."/>
        </authorList>
    </citation>
    <scope>NUCLEOTIDE SEQUENCE</scope>
</reference>
<feature type="compositionally biased region" description="Low complexity" evidence="3">
    <location>
        <begin position="1806"/>
        <end position="1816"/>
    </location>
</feature>
<feature type="compositionally biased region" description="Polar residues" evidence="3">
    <location>
        <begin position="1294"/>
        <end position="1309"/>
    </location>
</feature>
<feature type="compositionally biased region" description="Polar residues" evidence="3">
    <location>
        <begin position="2128"/>
        <end position="2146"/>
    </location>
</feature>
<proteinExistence type="predicted"/>
<feature type="compositionally biased region" description="Low complexity" evidence="3">
    <location>
        <begin position="1567"/>
        <end position="1577"/>
    </location>
</feature>
<dbReference type="GO" id="GO:0005509">
    <property type="term" value="F:calcium ion binding"/>
    <property type="evidence" value="ECO:0007669"/>
    <property type="project" value="InterPro"/>
</dbReference>
<feature type="compositionally biased region" description="Polar residues" evidence="3">
    <location>
        <begin position="755"/>
        <end position="805"/>
    </location>
</feature>
<feature type="region of interest" description="Disordered" evidence="3">
    <location>
        <begin position="475"/>
        <end position="2251"/>
    </location>
</feature>
<feature type="compositionally biased region" description="Polar residues" evidence="3">
    <location>
        <begin position="1447"/>
        <end position="1465"/>
    </location>
</feature>
<feature type="compositionally biased region" description="Polar residues" evidence="3">
    <location>
        <begin position="551"/>
        <end position="592"/>
    </location>
</feature>
<comment type="caution">
    <text evidence="5">The sequence shown here is derived from an EMBL/GenBank/DDBJ whole genome shotgun (WGS) entry which is preliminary data.</text>
</comment>
<evidence type="ECO:0000256" key="3">
    <source>
        <dbReference type="SAM" id="MobiDB-lite"/>
    </source>
</evidence>
<feature type="compositionally biased region" description="Polar residues" evidence="3">
    <location>
        <begin position="1481"/>
        <end position="1495"/>
    </location>
</feature>
<evidence type="ECO:0000259" key="4">
    <source>
        <dbReference type="PROSITE" id="PS50222"/>
    </source>
</evidence>
<feature type="compositionally biased region" description="Basic and acidic residues" evidence="3">
    <location>
        <begin position="646"/>
        <end position="661"/>
    </location>
</feature>
<dbReference type="SUPFAM" id="SSF47473">
    <property type="entry name" value="EF-hand"/>
    <property type="match status" value="2"/>
</dbReference>
<keyword evidence="1" id="KW-0106">Calcium</keyword>
<dbReference type="Gene3D" id="1.10.238.10">
    <property type="entry name" value="EF-hand"/>
    <property type="match status" value="2"/>
</dbReference>
<feature type="compositionally biased region" description="Polar residues" evidence="3">
    <location>
        <begin position="1009"/>
        <end position="1018"/>
    </location>
</feature>
<feature type="compositionally biased region" description="Basic and acidic residues" evidence="3">
    <location>
        <begin position="2343"/>
        <end position="2359"/>
    </location>
</feature>
<feature type="compositionally biased region" description="Basic and acidic residues" evidence="3">
    <location>
        <begin position="2005"/>
        <end position="2017"/>
    </location>
</feature>
<keyword evidence="2" id="KW-0175">Coiled coil</keyword>
<dbReference type="Pfam" id="PF13499">
    <property type="entry name" value="EF-hand_7"/>
    <property type="match status" value="1"/>
</dbReference>
<feature type="compositionally biased region" description="Low complexity" evidence="3">
    <location>
        <begin position="2183"/>
        <end position="2205"/>
    </location>
</feature>
<evidence type="ECO:0000313" key="6">
    <source>
        <dbReference type="Proteomes" id="UP000663844"/>
    </source>
</evidence>
<feature type="compositionally biased region" description="Basic and acidic residues" evidence="3">
    <location>
        <begin position="2151"/>
        <end position="2170"/>
    </location>
</feature>
<feature type="compositionally biased region" description="Polar residues" evidence="3">
    <location>
        <begin position="1214"/>
        <end position="1224"/>
    </location>
</feature>
<feature type="compositionally biased region" description="Polar residues" evidence="3">
    <location>
        <begin position="1388"/>
        <end position="1406"/>
    </location>
</feature>
<accession>A0A818I4L9</accession>
<feature type="coiled-coil region" evidence="2">
    <location>
        <begin position="158"/>
        <end position="213"/>
    </location>
</feature>
<feature type="compositionally biased region" description="Low complexity" evidence="3">
    <location>
        <begin position="1075"/>
        <end position="1097"/>
    </location>
</feature>
<feature type="compositionally biased region" description="Basic and acidic residues" evidence="3">
    <location>
        <begin position="845"/>
        <end position="856"/>
    </location>
</feature>
<sequence length="2870" mass="327107">MFNLLDGQLFSNVVSRVEQSRFSYTSQNEEFHNLNTNLQTYLSDIKRIDDENGELQKTIEQIRTSYILTLENHLQRLPEDFREESRILTDAHLERYKSKTRAKRFINQREEFKKRITFVANNEKEQVKYINYLQKQERSVQKELKVLSDQFQNLYKSIEREKQIHQQAMDKVDQLQIQLEQICIERSKTEFEIQNLREEVKLMQTAKEFLNDEYETILSTQTEANEYFISCLDESIINIREDFDDLNKRQLKQVENEYKQMIKILEENSLTTANINETTMNHQRKTQFECEKLQDEHQSIAQELTTLNDHNQILSERIFAMESDLFTIRDEHIQDLIIKDDELEQSKNELQSLHNKLSHLTEYDRNLKFELTLYRGVLESEYRRKQQQQQSNNNQQLARPTILRTTITRNNKNVPVLTSHNQFETINEQGNSIFEVTISKKNHIIDEKNKNQQEDNLSRPWKKSFIEDEFENMQSTNTNSQGEHQISIVSPKQQSSPELQLSTKNFETLVANDSPSPDRSNSLNDDQTSPENSNLPTALPDEDQQTRMDNQKLSTTPPSIVPENSSEVQETSTSPADSEKQQTFLKDSQSSLIQPEDEQESSEIDQSLITSQNDEEKSSTNSPMNEETSLTTANNIVEPSDQSILSEDHRSLSNSQEEIRHSSSISSIDEQKPKTSPMNTTEAAADLSVSLDDYRSHLLQQEDKDEPIEISQTSSLQSEEQPTSSKADQSHVTFEEQDQQLLTRSPTEKQIPLEMQQSPTSPTNNASSDLHQVSSDQQDQLQIYSKHQRSPSQSQEEIQQLSTRSPIDAQVPFEKQKSRSSSTNSTSSKDLPATSEAHNLSSGQLDERQELPEHNRSLSTPQEEVHQLSTSLPIEEEITSDIQKSRSSSANSASSKDLPATSEAHNLSSDQFDERHESPRHDQSLSTSQEAVHQLSTSLPIEEEIPSDIQKSRSSSIESASIKDLSVQSEVRQPPSDQQDKQEQSQTHRSSLSSSQEEPEQLLTKSPAEEQTSFEFQKSPTSRTSTTSSENLQSSLNQSERQQQSPEHRRSVTSWPEDAEQLFTKTPIEEQIPFKTQKSPTSPTSTSSSQAHHLSSEQLEEQQESPEHHRSPYASQEEIQQLSTTSQIEEQQSFEVQKSPTSRKSSASSDIHQSHSDQVDKRQELPKHDRSLSTSQEEVHQLSRSLPIEEEIPSEMQKSRSSSVESASSKDLSVQSEVHQPPSDQQDKSQESPDHNRSFSSSQDVQQLSTISPKGEQEPFELQTSRKSTASSDIHQSPSDQLDERQQSPEHNRSLSTSQEDVQQLSTSLPIEEEISSEMQKSRSSSIESASSKNLSLPTEVHHLSSEQLEEQQDSEEHDQPLSSPQEAQQLSTTSPTEEKMPFEIQKSPISRTSTASSQAQYLTSEQLEEQQEFPKHRRSISASQDDAEELFTTSPLKEQMPLEIQKSPTSRTSTASSEIHQSPSKHQDKPPESPKRHRSVTSWQEEADQLSETSPLEEKIPFEIPKSPISRTSTASSEIHHLSSEQLEEQQDSPKHDRSLSSSQEAQQLLRRSPVEEQMSFQIPKSPVSRTSTSSSEIHQPTSDQLEEQLESPRHHRSLSASQEEMQQLSTTSPIEEQTPFEDQKSQTSRTSTVSFEAQPLGWEQIEKRQESLKHRRSLSSSQDEVEQLFTKSPVEEQIPLETSKSPTSRTSTASSEVHHLSSEQVEEQQDSRKDDRSLSSSQEVQQFPATSSKEEQQPFEDQIAATSRTSSALSGIYQTPLDQLEDQPTFPKHRRSLASSKEDGEQLLTRSPIDEQMPFETQKSPTSRTSTSSSEAYHLSSDQLEERPDSPKHDWSLSASQEAQQLSAKSPREEQILFPTPKSPTSRTSSASSEVHQAPSEQLEEREDSPKHDRSLSLSYEEVQQLSTSLPIEEEIPLQISKSPTSRTSTVSSEIHQVPSDHLEKKQEFPKHSRSPSSSEEETEQLFTRSVVGQQSLFEIPKLPGSRTSSASSEVYQLPSDQLEDRLESPKHDRPISSLQERQQMFSESPIEEQIPFEKEESATSPTNSVSSKDLSASSETHHLFSHQLEEPQESPENYRSLSTSQEEVHQLTRKLSTDEGKSSTSPGTSTAAMNRSMTPEDDRLSSMQSTDQYEPMASSQLLSSGAGKRPESLELRESITSPKEESKQIIAASPMEEPVSPESDNSKTSSTSTTSPTDQLSSFKTTQSSSYNHPIISNVSQSNPIESPNVLSQEDPSISSNIQRKSWTPLEEYLTSSELEKFPVNDENVQEHFSSTPSDEYRIESPIGKVDNDKQLAESSDEYDNDTEYDDKPKPSSSYAINQTSNDKIDSINRQSRLPSIEEHETNQFDKEERSSFDLSKTSFSEVKQNINSPKTNELILEEDLTSPEEQISSSDYNPIEEDSGIGYISSSGYYGTLNDSNPLTNQDLNKEVPYQTSLTDVDADNIDLSEKIDNSTSSKTEEDDCDVTNESNLETVMQDLRYVYRDLANDEDLVEINTEFPDSLIDRLEFGDNFIRTLFDDFLRKYLVQPAQYEIRSKTLDWNEFRDILFPILTGRYMEKHIRKLFDLFDTTKDGYLTLQEIIALFELLQVANTAELAQYMITEFDKNQDGKLNINEFLEIVKKTSDVTNNILSEKIEYRPWYNRHPIDDDGDDNNDDDDLQSISLEVPVINFERKPNTDIINNEIFLLGRIFKKVGGDVENKQLDSTKPTLSMKITNEFIHNNVHISNDDLNLFIDLYLTKKQNSGNHLINWTEFRDIFLPLVNGGMIDKHEISHWFDILDINHNRTITNEQTLLLLRLLQISNPDNILNKMNEISQTYINNNGTWTLEELIFALENVDETTSHLCSINEKIKSFDRAWLTKNIF</sequence>
<feature type="compositionally biased region" description="Basic and acidic residues" evidence="3">
    <location>
        <begin position="1941"/>
        <end position="1953"/>
    </location>
</feature>
<feature type="compositionally biased region" description="Polar residues" evidence="3">
    <location>
        <begin position="2045"/>
        <end position="2061"/>
    </location>
</feature>
<feature type="compositionally biased region" description="Low complexity" evidence="3">
    <location>
        <begin position="1019"/>
        <end position="1040"/>
    </location>
</feature>
<feature type="compositionally biased region" description="Basic and acidic residues" evidence="3">
    <location>
        <begin position="692"/>
        <end position="702"/>
    </location>
</feature>
<dbReference type="PROSITE" id="PS50222">
    <property type="entry name" value="EF_HAND_2"/>
    <property type="match status" value="2"/>
</dbReference>
<feature type="compositionally biased region" description="Low complexity" evidence="3">
    <location>
        <begin position="1322"/>
        <end position="1336"/>
    </location>
</feature>
<feature type="compositionally biased region" description="Polar residues" evidence="3">
    <location>
        <begin position="1113"/>
        <end position="1138"/>
    </location>
</feature>
<feature type="compositionally biased region" description="Polar residues" evidence="3">
    <location>
        <begin position="2318"/>
        <end position="2341"/>
    </location>
</feature>
<feature type="compositionally biased region" description="Polar residues" evidence="3">
    <location>
        <begin position="1262"/>
        <end position="1280"/>
    </location>
</feature>
<feature type="compositionally biased region" description="Basic and acidic residues" evidence="3">
    <location>
        <begin position="1152"/>
        <end position="1181"/>
    </location>
</feature>
<evidence type="ECO:0000256" key="1">
    <source>
        <dbReference type="ARBA" id="ARBA00022837"/>
    </source>
</evidence>
<feature type="compositionally biased region" description="Basic and acidic residues" evidence="3">
    <location>
        <begin position="1225"/>
        <end position="1237"/>
    </location>
</feature>
<feature type="compositionally biased region" description="Polar residues" evidence="3">
    <location>
        <begin position="966"/>
        <end position="977"/>
    </location>
</feature>
<feature type="compositionally biased region" description="Low complexity" evidence="3">
    <location>
        <begin position="947"/>
        <end position="962"/>
    </location>
</feature>
<feature type="compositionally biased region" description="Polar residues" evidence="3">
    <location>
        <begin position="1967"/>
        <end position="1979"/>
    </location>
</feature>
<feature type="compositionally biased region" description="Acidic residues" evidence="3">
    <location>
        <begin position="1348"/>
        <end position="1357"/>
    </location>
</feature>
<feature type="compositionally biased region" description="Polar residues" evidence="3">
    <location>
        <begin position="1627"/>
        <end position="1637"/>
    </location>
</feature>
<feature type="compositionally biased region" description="Polar residues" evidence="3">
    <location>
        <begin position="1898"/>
        <end position="1912"/>
    </location>
</feature>
<feature type="compositionally biased region" description="Polar residues" evidence="3">
    <location>
        <begin position="1988"/>
        <end position="1997"/>
    </location>
</feature>
<feature type="domain" description="EF-hand" evidence="4">
    <location>
        <begin position="2561"/>
        <end position="2596"/>
    </location>
</feature>
<feature type="region of interest" description="Disordered" evidence="3">
    <location>
        <begin position="2263"/>
        <end position="2364"/>
    </location>
</feature>
<feature type="compositionally biased region" description="Basic and acidic residues" evidence="3">
    <location>
        <begin position="2089"/>
        <end position="2104"/>
    </location>
</feature>
<dbReference type="Proteomes" id="UP000663844">
    <property type="component" value="Unassembled WGS sequence"/>
</dbReference>
<feature type="compositionally biased region" description="Polar residues" evidence="3">
    <location>
        <begin position="475"/>
        <end position="536"/>
    </location>
</feature>
<feature type="compositionally biased region" description="Polar residues" evidence="3">
    <location>
        <begin position="924"/>
        <end position="939"/>
    </location>
</feature>
<feature type="compositionally biased region" description="Low complexity" evidence="3">
    <location>
        <begin position="1199"/>
        <end position="1213"/>
    </location>
</feature>
<feature type="compositionally biased region" description="Polar residues" evidence="3">
    <location>
        <begin position="2019"/>
        <end position="2029"/>
    </location>
</feature>
<dbReference type="PROSITE" id="PS00018">
    <property type="entry name" value="EF_HAND_1"/>
    <property type="match status" value="1"/>
</dbReference>
<feature type="compositionally biased region" description="Polar residues" evidence="3">
    <location>
        <begin position="1238"/>
        <end position="1252"/>
    </location>
</feature>
<feature type="compositionally biased region" description="Basic and acidic residues" evidence="3">
    <location>
        <begin position="1466"/>
        <end position="1475"/>
    </location>
</feature>